<dbReference type="InterPro" id="IPR003661">
    <property type="entry name" value="HisK_dim/P_dom"/>
</dbReference>
<dbReference type="InterPro" id="IPR003594">
    <property type="entry name" value="HATPase_dom"/>
</dbReference>
<dbReference type="InterPro" id="IPR005467">
    <property type="entry name" value="His_kinase_dom"/>
</dbReference>
<dbReference type="InterPro" id="IPR036097">
    <property type="entry name" value="HisK_dim/P_sf"/>
</dbReference>
<dbReference type="InterPro" id="IPR036890">
    <property type="entry name" value="HATPase_C_sf"/>
</dbReference>
<dbReference type="Proteomes" id="UP000051497">
    <property type="component" value="Unassembled WGS sequence"/>
</dbReference>
<dbReference type="AlphaFoldDB" id="A0A0Q9YYI0"/>
<evidence type="ECO:0000259" key="20">
    <source>
        <dbReference type="PROSITE" id="PS50110"/>
    </source>
</evidence>
<dbReference type="PROSITE" id="PS50109">
    <property type="entry name" value="HIS_KIN"/>
    <property type="match status" value="1"/>
</dbReference>
<keyword evidence="14 18" id="KW-0472">Membrane</keyword>
<dbReference type="GO" id="GO:0005886">
    <property type="term" value="C:plasma membrane"/>
    <property type="evidence" value="ECO:0007669"/>
    <property type="project" value="UniProtKB-SubCell"/>
</dbReference>
<evidence type="ECO:0000259" key="21">
    <source>
        <dbReference type="PROSITE" id="PS50885"/>
    </source>
</evidence>
<dbReference type="Pfam" id="PF01627">
    <property type="entry name" value="Hpt"/>
    <property type="match status" value="1"/>
</dbReference>
<keyword evidence="12 18" id="KW-1133">Transmembrane helix</keyword>
<keyword evidence="10 23" id="KW-0418">Kinase</keyword>
<keyword evidence="11" id="KW-0067">ATP-binding</keyword>
<comment type="caution">
    <text evidence="16">Lacks conserved residue(s) required for the propagation of feature annotation.</text>
</comment>
<feature type="domain" description="HPt" evidence="22">
    <location>
        <begin position="849"/>
        <end position="942"/>
    </location>
</feature>
<evidence type="ECO:0000256" key="3">
    <source>
        <dbReference type="ARBA" id="ARBA00012438"/>
    </source>
</evidence>
<dbReference type="SMART" id="SM00448">
    <property type="entry name" value="REC"/>
    <property type="match status" value="1"/>
</dbReference>
<dbReference type="SUPFAM" id="SSF52172">
    <property type="entry name" value="CheY-like"/>
    <property type="match status" value="2"/>
</dbReference>
<proteinExistence type="predicted"/>
<dbReference type="CDD" id="cd16922">
    <property type="entry name" value="HATPase_EvgS-ArcB-TorS-like"/>
    <property type="match status" value="1"/>
</dbReference>
<dbReference type="FunFam" id="3.30.565.10:FF:000010">
    <property type="entry name" value="Sensor histidine kinase RcsC"/>
    <property type="match status" value="1"/>
</dbReference>
<keyword evidence="8 18" id="KW-0812">Transmembrane</keyword>
<dbReference type="CDD" id="cd00088">
    <property type="entry name" value="HPT"/>
    <property type="match status" value="1"/>
</dbReference>
<dbReference type="PROSITE" id="PS50885">
    <property type="entry name" value="HAMP"/>
    <property type="match status" value="1"/>
</dbReference>
<organism evidence="23">
    <name type="scientific">Candidatus Berkiella aquae</name>
    <dbReference type="NCBI Taxonomy" id="295108"/>
    <lineage>
        <taxon>Bacteria</taxon>
        <taxon>Pseudomonadati</taxon>
        <taxon>Pseudomonadota</taxon>
        <taxon>Gammaproteobacteria</taxon>
        <taxon>Candidatus Berkiellales</taxon>
        <taxon>Candidatus Berkiellaceae</taxon>
        <taxon>Candidatus Berkiella</taxon>
    </lineage>
</organism>
<dbReference type="InterPro" id="IPR011006">
    <property type="entry name" value="CheY-like_superfamily"/>
</dbReference>
<feature type="domain" description="HAMP" evidence="21">
    <location>
        <begin position="203"/>
        <end position="255"/>
    </location>
</feature>
<dbReference type="PROSITE" id="PS50110">
    <property type="entry name" value="RESPONSE_REGULATORY"/>
    <property type="match status" value="2"/>
</dbReference>
<evidence type="ECO:0000256" key="14">
    <source>
        <dbReference type="ARBA" id="ARBA00023136"/>
    </source>
</evidence>
<evidence type="ECO:0000256" key="10">
    <source>
        <dbReference type="ARBA" id="ARBA00022777"/>
    </source>
</evidence>
<dbReference type="NCBIfam" id="NF008318">
    <property type="entry name" value="PRK11107.1"/>
    <property type="match status" value="1"/>
</dbReference>
<dbReference type="SUPFAM" id="SSF47384">
    <property type="entry name" value="Homodimeric domain of signal transducing histidine kinase"/>
    <property type="match status" value="1"/>
</dbReference>
<dbReference type="PRINTS" id="PR00344">
    <property type="entry name" value="BCTRLSENSOR"/>
</dbReference>
<keyword evidence="13" id="KW-0902">Two-component regulatory system</keyword>
<evidence type="ECO:0000256" key="18">
    <source>
        <dbReference type="SAM" id="Phobius"/>
    </source>
</evidence>
<dbReference type="GO" id="GO:0000155">
    <property type="term" value="F:phosphorelay sensor kinase activity"/>
    <property type="evidence" value="ECO:0007669"/>
    <property type="project" value="InterPro"/>
</dbReference>
<evidence type="ECO:0000256" key="7">
    <source>
        <dbReference type="ARBA" id="ARBA00022679"/>
    </source>
</evidence>
<dbReference type="Gene3D" id="3.40.50.2300">
    <property type="match status" value="2"/>
</dbReference>
<dbReference type="CDD" id="cd17546">
    <property type="entry name" value="REC_hyHK_CKI1_RcsC-like"/>
    <property type="match status" value="1"/>
</dbReference>
<evidence type="ECO:0000256" key="2">
    <source>
        <dbReference type="ARBA" id="ARBA00004429"/>
    </source>
</evidence>
<dbReference type="PROSITE" id="PS50894">
    <property type="entry name" value="HPT"/>
    <property type="match status" value="1"/>
</dbReference>
<dbReference type="FunFam" id="1.10.287.130:FF:000003">
    <property type="entry name" value="Histidine kinase"/>
    <property type="match status" value="1"/>
</dbReference>
<evidence type="ECO:0000313" key="23">
    <source>
        <dbReference type="EMBL" id="KRG21240.1"/>
    </source>
</evidence>
<keyword evidence="5" id="KW-0997">Cell inner membrane</keyword>
<dbReference type="PATRIC" id="fig|1590043.3.peg.1833"/>
<evidence type="ECO:0000256" key="8">
    <source>
        <dbReference type="ARBA" id="ARBA00022692"/>
    </source>
</evidence>
<comment type="subcellular location">
    <subcellularLocation>
        <location evidence="2">Cell inner membrane</location>
        <topology evidence="2">Multi-pass membrane protein</topology>
    </subcellularLocation>
</comment>
<evidence type="ECO:0000256" key="13">
    <source>
        <dbReference type="ARBA" id="ARBA00023012"/>
    </source>
</evidence>
<dbReference type="PANTHER" id="PTHR45339">
    <property type="entry name" value="HYBRID SIGNAL TRANSDUCTION HISTIDINE KINASE J"/>
    <property type="match status" value="1"/>
</dbReference>
<dbReference type="Gene3D" id="1.20.120.160">
    <property type="entry name" value="HPT domain"/>
    <property type="match status" value="1"/>
</dbReference>
<dbReference type="Gene3D" id="6.10.340.10">
    <property type="match status" value="1"/>
</dbReference>
<dbReference type="EMBL" id="LKAJ01000006">
    <property type="protein sequence ID" value="KRG21240.1"/>
    <property type="molecule type" value="Genomic_DNA"/>
</dbReference>
<evidence type="ECO:0000256" key="12">
    <source>
        <dbReference type="ARBA" id="ARBA00022989"/>
    </source>
</evidence>
<keyword evidence="7 23" id="KW-0808">Transferase</keyword>
<dbReference type="Pfam" id="PF00512">
    <property type="entry name" value="HisKA"/>
    <property type="match status" value="1"/>
</dbReference>
<feature type="domain" description="Response regulatory" evidence="20">
    <location>
        <begin position="540"/>
        <end position="661"/>
    </location>
</feature>
<dbReference type="Gene3D" id="1.10.287.130">
    <property type="match status" value="1"/>
</dbReference>
<dbReference type="InterPro" id="IPR003660">
    <property type="entry name" value="HAMP_dom"/>
</dbReference>
<gene>
    <name evidence="23" type="primary">barA_2</name>
    <name evidence="24" type="synonym">barA</name>
    <name evidence="24" type="ORF">HT99x_006590</name>
    <name evidence="23" type="ORF">HT99x_01796</name>
</gene>
<dbReference type="SMART" id="SM00304">
    <property type="entry name" value="HAMP"/>
    <property type="match status" value="1"/>
</dbReference>
<feature type="modified residue" description="4-aspartylphosphate" evidence="16">
    <location>
        <position position="740"/>
    </location>
</feature>
<evidence type="ECO:0000259" key="22">
    <source>
        <dbReference type="PROSITE" id="PS50894"/>
    </source>
</evidence>
<comment type="caution">
    <text evidence="23">The sequence shown here is derived from an EMBL/GenBank/DDBJ whole genome shotgun (WGS) entry which is preliminary data.</text>
</comment>
<feature type="domain" description="Response regulatory" evidence="20">
    <location>
        <begin position="691"/>
        <end position="808"/>
    </location>
</feature>
<keyword evidence="25" id="KW-1185">Reference proteome</keyword>
<reference evidence="24" key="3">
    <citation type="submission" date="2021-06" db="EMBL/GenBank/DDBJ databases">
        <title>Genomic Description and Analysis of Intracellular Bacteria, Candidatus Berkiella cookevillensis and Candidatus Berkiella aquae.</title>
        <authorList>
            <person name="Kidane D.T."/>
            <person name="Mehari Y.T."/>
            <person name="Rice F.C."/>
            <person name="Arivett B.A."/>
            <person name="Farone A.L."/>
            <person name="Berk S.G."/>
            <person name="Farone M.B."/>
        </authorList>
    </citation>
    <scope>NUCLEOTIDE SEQUENCE</scope>
    <source>
        <strain evidence="24">HT99</strain>
    </source>
</reference>
<evidence type="ECO:0000256" key="4">
    <source>
        <dbReference type="ARBA" id="ARBA00022475"/>
    </source>
</evidence>
<dbReference type="CDD" id="cd06225">
    <property type="entry name" value="HAMP"/>
    <property type="match status" value="1"/>
</dbReference>
<dbReference type="SUPFAM" id="SSF158472">
    <property type="entry name" value="HAMP domain-like"/>
    <property type="match status" value="1"/>
</dbReference>
<accession>A0A0Q9YYI0</accession>
<dbReference type="InterPro" id="IPR008207">
    <property type="entry name" value="Sig_transdc_His_kin_Hpt_dom"/>
</dbReference>
<dbReference type="SMART" id="SM00388">
    <property type="entry name" value="HisKA"/>
    <property type="match status" value="1"/>
</dbReference>
<keyword evidence="9" id="KW-0547">Nucleotide-binding</keyword>
<sequence>MINEWGIKSRVLFLTLVPTIIISLLLSAYFTSTRIQDLEKALRDRGYAIALQLAPASEYGVFSGNTHTLQRLANDALSEPEVRSVSIFNKDGRLLAHAGHEHQTPTNILSVMDQTHGITMADTGNSLLFTVPVTIRDVIIEDFAYADSPFELAENHDNVLGWISIELGRMTTTIRQYQVLFACSIIVLIGLGISGIFAFRMGRDVTRPILQMAAAVEKIKNGNFDTRVYTNARSELRHLEAGINTMAASLKAAHEEMQQSVEQATADLRQTLETIEIQNIELEMARKEAETASRVKSEFLANMSHEIRTPLNGVIGFINLLMRTKLDHRQTDYLSTIHQSAVSLLSIINDILDFSKIEAGKLTLDQLAMDLRECVEEGLTLMAPNAHEKGLELVPMIYSDVPEKIIGDPLRLKQIITNLVNNAIKFTDHGSVVVRIMLEKEESDHIVLCVSITDSGIGLSTDEQKTIFQPFTQADSTTTRRFGGTGLGLVISKRLVQQMGGDIGVESEHSKGSTFWFTFIAKKLNEASEFKHHPELARSRILVYEAHPTARLSLNHLLTSWGIDVVEIDEPAYIQDALASAKFENNPFNMILIGVNQPDPNSGFIEDLIKLATIEFNCRVGVLANTTDQSIYDDIHHSGAAVCLAKPVRRKKLHDALVDILIPEDENTKALRSDKNHNEDAFDITQVNAIKVLAVDDYPSNLKLVAALLENLGIAVDCANRGSEALELLKQHDYDLIFMDIQMPGMDGIEVTNRIRLNEAPGFHIPIIALTAHALTTEREAVLRAGMDDYLTKPVDEKELYRIIQQWSGKALPQRKNTALPTKVQGEISFEESVQPIQWEQSIKLAGNNPNLAKDMLKGLIESLAPAQNSINQTFTQKDFKAMREAVHRLHGACCYCGVSPLKTAVAQLETAISKNENDKVNFLLVEFNKEVNRLSQYYKSHAEYHVTHETA</sequence>
<evidence type="ECO:0000256" key="5">
    <source>
        <dbReference type="ARBA" id="ARBA00022519"/>
    </source>
</evidence>
<dbReference type="STRING" id="295108.HT99x_01796"/>
<feature type="domain" description="Histidine kinase" evidence="19">
    <location>
        <begin position="302"/>
        <end position="523"/>
    </location>
</feature>
<evidence type="ECO:0000256" key="16">
    <source>
        <dbReference type="PROSITE-ProRule" id="PRU00169"/>
    </source>
</evidence>
<evidence type="ECO:0000259" key="19">
    <source>
        <dbReference type="PROSITE" id="PS50109"/>
    </source>
</evidence>
<protein>
    <recommendedName>
        <fullName evidence="3">histidine kinase</fullName>
        <ecNumber evidence="3">2.7.13.3</ecNumber>
    </recommendedName>
</protein>
<feature type="modified residue" description="Phosphohistidine" evidence="15">
    <location>
        <position position="888"/>
    </location>
</feature>
<evidence type="ECO:0000313" key="25">
    <source>
        <dbReference type="Proteomes" id="UP000051497"/>
    </source>
</evidence>
<dbReference type="SMART" id="SM00387">
    <property type="entry name" value="HATPase_c"/>
    <property type="match status" value="1"/>
</dbReference>
<dbReference type="InterPro" id="IPR019247">
    <property type="entry name" value="Histidine_kinase_BarA_N"/>
</dbReference>
<evidence type="ECO:0000256" key="9">
    <source>
        <dbReference type="ARBA" id="ARBA00022741"/>
    </source>
</evidence>
<dbReference type="Pfam" id="PF02518">
    <property type="entry name" value="HATPase_c"/>
    <property type="match status" value="1"/>
</dbReference>
<feature type="coiled-coil region" evidence="17">
    <location>
        <begin position="247"/>
        <end position="292"/>
    </location>
</feature>
<keyword evidence="17" id="KW-0175">Coiled coil</keyword>
<reference evidence="23" key="1">
    <citation type="submission" date="2015-09" db="EMBL/GenBank/DDBJ databases">
        <title>Draft Genome Sequences of Two Novel Amoeba-resistant Intranuclear Bacteria, Candidatus Berkiella cookevillensis and Candidatus Berkiella aquae.</title>
        <authorList>
            <person name="Mehari Y.T."/>
            <person name="Arivett B.A."/>
            <person name="Farone A.L."/>
            <person name="Gunderson J.H."/>
            <person name="Farone M.B."/>
        </authorList>
    </citation>
    <scope>NUCLEOTIDE SEQUENCE [LARGE SCALE GENOMIC DNA]</scope>
    <source>
        <strain evidence="23">HT99</strain>
    </source>
</reference>
<evidence type="ECO:0000256" key="1">
    <source>
        <dbReference type="ARBA" id="ARBA00000085"/>
    </source>
</evidence>
<reference evidence="24" key="2">
    <citation type="journal article" date="2016" name="Genome Announc.">
        <title>Draft Genome Sequences of Two Novel Amoeba-Resistant Intranuclear Bacteria, 'Candidatus Berkiella cookevillensis' and 'Candidatus Berkiella aquae'.</title>
        <authorList>
            <person name="Mehari Y.T."/>
            <person name="Arivett B.A."/>
            <person name="Farone A.L."/>
            <person name="Gunderson J.H."/>
            <person name="Farone M.B."/>
        </authorList>
    </citation>
    <scope>NUCLEOTIDE SEQUENCE</scope>
    <source>
        <strain evidence="24">HT99</strain>
    </source>
</reference>
<dbReference type="SUPFAM" id="SSF47226">
    <property type="entry name" value="Histidine-containing phosphotransfer domain, HPT domain"/>
    <property type="match status" value="1"/>
</dbReference>
<dbReference type="Pfam" id="PF09984">
    <property type="entry name" value="sCache_4"/>
    <property type="match status" value="1"/>
</dbReference>
<evidence type="ECO:0000256" key="6">
    <source>
        <dbReference type="ARBA" id="ARBA00022553"/>
    </source>
</evidence>
<dbReference type="Pfam" id="PF00072">
    <property type="entry name" value="Response_reg"/>
    <property type="match status" value="1"/>
</dbReference>
<dbReference type="Gene3D" id="3.30.565.10">
    <property type="entry name" value="Histidine kinase-like ATPase, C-terminal domain"/>
    <property type="match status" value="1"/>
</dbReference>
<evidence type="ECO:0000256" key="11">
    <source>
        <dbReference type="ARBA" id="ARBA00022840"/>
    </source>
</evidence>
<evidence type="ECO:0000313" key="24">
    <source>
        <dbReference type="EMBL" id="MCS5711093.1"/>
    </source>
</evidence>
<comment type="catalytic activity">
    <reaction evidence="1">
        <text>ATP + protein L-histidine = ADP + protein N-phospho-L-histidine.</text>
        <dbReference type="EC" id="2.7.13.3"/>
    </reaction>
</comment>
<dbReference type="Pfam" id="PF00672">
    <property type="entry name" value="HAMP"/>
    <property type="match status" value="1"/>
</dbReference>
<dbReference type="RefSeq" id="WP_075066413.1">
    <property type="nucleotide sequence ID" value="NZ_LKAJ02000001.1"/>
</dbReference>
<dbReference type="InterPro" id="IPR036641">
    <property type="entry name" value="HPT_dom_sf"/>
</dbReference>
<dbReference type="PANTHER" id="PTHR45339:SF1">
    <property type="entry name" value="HYBRID SIGNAL TRANSDUCTION HISTIDINE KINASE J"/>
    <property type="match status" value="1"/>
</dbReference>
<dbReference type="InterPro" id="IPR001789">
    <property type="entry name" value="Sig_transdc_resp-reg_receiver"/>
</dbReference>
<dbReference type="CDD" id="cd00082">
    <property type="entry name" value="HisKA"/>
    <property type="match status" value="1"/>
</dbReference>
<dbReference type="InterPro" id="IPR004358">
    <property type="entry name" value="Sig_transdc_His_kin-like_C"/>
</dbReference>
<keyword evidence="4" id="KW-1003">Cell membrane</keyword>
<evidence type="ECO:0000256" key="15">
    <source>
        <dbReference type="PROSITE-ProRule" id="PRU00110"/>
    </source>
</evidence>
<feature type="transmembrane region" description="Helical" evidence="18">
    <location>
        <begin position="179"/>
        <end position="199"/>
    </location>
</feature>
<dbReference type="EC" id="2.7.13.3" evidence="3"/>
<dbReference type="SUPFAM" id="SSF55874">
    <property type="entry name" value="ATPase domain of HSP90 chaperone/DNA topoisomerase II/histidine kinase"/>
    <property type="match status" value="1"/>
</dbReference>
<keyword evidence="6 16" id="KW-0597">Phosphoprotein</keyword>
<evidence type="ECO:0000256" key="17">
    <source>
        <dbReference type="SAM" id="Coils"/>
    </source>
</evidence>
<name>A0A0Q9YYI0_9GAMM</name>
<feature type="transmembrane region" description="Helical" evidence="18">
    <location>
        <begin position="12"/>
        <end position="30"/>
    </location>
</feature>
<dbReference type="OrthoDB" id="9797243at2"/>
<dbReference type="GO" id="GO:0005524">
    <property type="term" value="F:ATP binding"/>
    <property type="evidence" value="ECO:0007669"/>
    <property type="project" value="UniProtKB-KW"/>
</dbReference>
<dbReference type="EMBL" id="LKAJ02000001">
    <property type="protein sequence ID" value="MCS5711093.1"/>
    <property type="molecule type" value="Genomic_DNA"/>
</dbReference>